<dbReference type="Pfam" id="PF15060">
    <property type="entry name" value="PPDFL"/>
    <property type="match status" value="1"/>
</dbReference>
<organism evidence="3 4">
    <name type="scientific">Gulo gulo</name>
    <name type="common">Wolverine</name>
    <name type="synonym">Gluton</name>
    <dbReference type="NCBI Taxonomy" id="48420"/>
    <lineage>
        <taxon>Eukaryota</taxon>
        <taxon>Metazoa</taxon>
        <taxon>Chordata</taxon>
        <taxon>Craniata</taxon>
        <taxon>Vertebrata</taxon>
        <taxon>Euteleostomi</taxon>
        <taxon>Mammalia</taxon>
        <taxon>Eutheria</taxon>
        <taxon>Laurasiatheria</taxon>
        <taxon>Carnivora</taxon>
        <taxon>Caniformia</taxon>
        <taxon>Musteloidea</taxon>
        <taxon>Mustelidae</taxon>
        <taxon>Guloninae</taxon>
        <taxon>Gulo</taxon>
    </lineage>
</organism>
<proteinExistence type="inferred from homology"/>
<evidence type="ECO:0000313" key="4">
    <source>
        <dbReference type="Proteomes" id="UP000269945"/>
    </source>
</evidence>
<accession>A0A9X9LU27</accession>
<feature type="region of interest" description="Disordered" evidence="2">
    <location>
        <begin position="40"/>
        <end position="80"/>
    </location>
</feature>
<keyword evidence="4" id="KW-1185">Reference proteome</keyword>
<dbReference type="GO" id="GO:0030154">
    <property type="term" value="P:cell differentiation"/>
    <property type="evidence" value="ECO:0007669"/>
    <property type="project" value="InterPro"/>
</dbReference>
<dbReference type="InterPro" id="IPR026754">
    <property type="entry name" value="PPDPF"/>
</dbReference>
<evidence type="ECO:0000256" key="1">
    <source>
        <dbReference type="ARBA" id="ARBA00006609"/>
    </source>
</evidence>
<evidence type="ECO:0000256" key="2">
    <source>
        <dbReference type="SAM" id="MobiDB-lite"/>
    </source>
</evidence>
<comment type="similarity">
    <text evidence="1">Belongs to the PPDPF family.</text>
</comment>
<comment type="caution">
    <text evidence="3">The sequence shown here is derived from an EMBL/GenBank/DDBJ whole genome shotgun (WGS) entry which is preliminary data.</text>
</comment>
<name>A0A9X9LU27_GULGU</name>
<dbReference type="Proteomes" id="UP000269945">
    <property type="component" value="Unassembled WGS sequence"/>
</dbReference>
<dbReference type="PANTHER" id="PTHR14572">
    <property type="entry name" value="PANCREATIC PROGENITOR CELL DIFFERENTIATION AND PROLIFERATION FACTOR"/>
    <property type="match status" value="1"/>
</dbReference>
<reference evidence="3 4" key="1">
    <citation type="submission" date="2018-10" db="EMBL/GenBank/DDBJ databases">
        <authorList>
            <person name="Ekblom R."/>
            <person name="Jareborg N."/>
        </authorList>
    </citation>
    <scope>NUCLEOTIDE SEQUENCE [LARGE SCALE GENOMIC DNA]</scope>
    <source>
        <tissue evidence="3">Muscle</tissue>
    </source>
</reference>
<dbReference type="EMBL" id="CYRY02016865">
    <property type="protein sequence ID" value="VCW91069.1"/>
    <property type="molecule type" value="Genomic_DNA"/>
</dbReference>
<gene>
    <name evidence="3" type="ORF">BN2614_LOCUS1</name>
</gene>
<protein>
    <submittedName>
        <fullName evidence="3">Uncharacterized protein</fullName>
    </submittedName>
</protein>
<sequence>MSQGSHPSPPRFPQGRPNCWRASFFFGKSILPFVATVLESPEGEDSPHASRSTITCDLAPETMGKQPGGQPGEANTGPQS</sequence>
<evidence type="ECO:0000313" key="3">
    <source>
        <dbReference type="EMBL" id="VCW91069.1"/>
    </source>
</evidence>
<dbReference type="AlphaFoldDB" id="A0A9X9LU27"/>